<accession>A0A8R1HH88</accession>
<protein>
    <recommendedName>
        <fullName evidence="3">Transmembrane protein 231</fullName>
    </recommendedName>
</protein>
<keyword evidence="10" id="KW-0966">Cell projection</keyword>
<organism evidence="13 14">
    <name type="scientific">Caenorhabditis japonica</name>
    <dbReference type="NCBI Taxonomy" id="281687"/>
    <lineage>
        <taxon>Eukaryota</taxon>
        <taxon>Metazoa</taxon>
        <taxon>Ecdysozoa</taxon>
        <taxon>Nematoda</taxon>
        <taxon>Chromadorea</taxon>
        <taxon>Rhabditida</taxon>
        <taxon>Rhabditina</taxon>
        <taxon>Rhabditomorpha</taxon>
        <taxon>Rhabditoidea</taxon>
        <taxon>Rhabditidae</taxon>
        <taxon>Peloderinae</taxon>
        <taxon>Caenorhabditis</taxon>
    </lineage>
</organism>
<evidence type="ECO:0000313" key="13">
    <source>
        <dbReference type="EnsemblMetazoa" id="CJA01508.1"/>
    </source>
</evidence>
<dbReference type="AlphaFoldDB" id="A0A8R1HH88"/>
<dbReference type="GO" id="GO:0060271">
    <property type="term" value="P:cilium assembly"/>
    <property type="evidence" value="ECO:0007669"/>
    <property type="project" value="TreeGrafter"/>
</dbReference>
<keyword evidence="4" id="KW-1003">Cell membrane</keyword>
<keyword evidence="8 12" id="KW-0472">Membrane</keyword>
<dbReference type="Pfam" id="PF10149">
    <property type="entry name" value="TM231"/>
    <property type="match status" value="1"/>
</dbReference>
<proteinExistence type="inferred from homology"/>
<feature type="transmembrane region" description="Helical" evidence="12">
    <location>
        <begin position="32"/>
        <end position="49"/>
    </location>
</feature>
<dbReference type="InterPro" id="IPR019306">
    <property type="entry name" value="TMEM231"/>
</dbReference>
<keyword evidence="7" id="KW-0969">Cilium</keyword>
<keyword evidence="9" id="KW-0325">Glycoprotein</keyword>
<sequence length="232" mass="26849">MPHVDIFREPVYRTFRSSECSWAAFYMKLVNVFRYFLPILIIFVTDGLWRKTNTFREVPDISLTGDFIVYAYGHDRSIVSSSFAVLNSAASSDQLSTSQITHHFSNPTDFGEEEDNGFDDDVQILNLNLQFQMSTQNLSIDTLIYAFVLKFRLDYHSVIDMELLLTDTLKLPPSTSTIQTTARLSVDQSIPFHNSKQTFQIIDRSRQDVEHFQIQSVLRRVTQSPITLEMKR</sequence>
<dbReference type="EnsemblMetazoa" id="CJA01508.1">
    <property type="protein sequence ID" value="CJA01508.1"/>
    <property type="gene ID" value="WBGene00120712"/>
</dbReference>
<evidence type="ECO:0000256" key="6">
    <source>
        <dbReference type="ARBA" id="ARBA00022989"/>
    </source>
</evidence>
<evidence type="ECO:0000256" key="4">
    <source>
        <dbReference type="ARBA" id="ARBA00022475"/>
    </source>
</evidence>
<evidence type="ECO:0000256" key="1">
    <source>
        <dbReference type="ARBA" id="ARBA00004272"/>
    </source>
</evidence>
<keyword evidence="14" id="KW-1185">Reference proteome</keyword>
<evidence type="ECO:0000256" key="8">
    <source>
        <dbReference type="ARBA" id="ARBA00023136"/>
    </source>
</evidence>
<dbReference type="GO" id="GO:0035869">
    <property type="term" value="C:ciliary transition zone"/>
    <property type="evidence" value="ECO:0007669"/>
    <property type="project" value="TreeGrafter"/>
</dbReference>
<dbReference type="PANTHER" id="PTHR14605:SF1">
    <property type="entry name" value="TRANSMEMBRANE PROTEIN 231"/>
    <property type="match status" value="1"/>
</dbReference>
<evidence type="ECO:0000256" key="7">
    <source>
        <dbReference type="ARBA" id="ARBA00023069"/>
    </source>
</evidence>
<reference evidence="14" key="1">
    <citation type="submission" date="2010-08" db="EMBL/GenBank/DDBJ databases">
        <authorList>
            <consortium name="Caenorhabditis japonica Sequencing Consortium"/>
            <person name="Wilson R.K."/>
        </authorList>
    </citation>
    <scope>NUCLEOTIDE SEQUENCE [LARGE SCALE GENOMIC DNA]</scope>
    <source>
        <strain evidence="14">DF5081</strain>
    </source>
</reference>
<evidence type="ECO:0000256" key="10">
    <source>
        <dbReference type="ARBA" id="ARBA00023273"/>
    </source>
</evidence>
<evidence type="ECO:0000256" key="3">
    <source>
        <dbReference type="ARBA" id="ARBA00015087"/>
    </source>
</evidence>
<dbReference type="Proteomes" id="UP000005237">
    <property type="component" value="Unassembled WGS sequence"/>
</dbReference>
<dbReference type="GO" id="GO:0060170">
    <property type="term" value="C:ciliary membrane"/>
    <property type="evidence" value="ECO:0007669"/>
    <property type="project" value="UniProtKB-SubCell"/>
</dbReference>
<evidence type="ECO:0000256" key="11">
    <source>
        <dbReference type="ARBA" id="ARBA00024803"/>
    </source>
</evidence>
<keyword evidence="5 12" id="KW-0812">Transmembrane</keyword>
<evidence type="ECO:0000256" key="2">
    <source>
        <dbReference type="ARBA" id="ARBA00009082"/>
    </source>
</evidence>
<keyword evidence="6 12" id="KW-1133">Transmembrane helix</keyword>
<comment type="function">
    <text evidence="11">Transmembrane component of the tectonic-like complex, a complex localized at the transition zone of primary cilia and acting as a barrier that prevents diffusion of transmembrane proteins between the cilia and plasma membranes. Required for ciliogenesis and sonic hedgehog/SHH signaling.</text>
</comment>
<dbReference type="PANTHER" id="PTHR14605">
    <property type="entry name" value="CHST5 PROTEIN"/>
    <property type="match status" value="1"/>
</dbReference>
<evidence type="ECO:0000256" key="12">
    <source>
        <dbReference type="SAM" id="Phobius"/>
    </source>
</evidence>
<evidence type="ECO:0000256" key="9">
    <source>
        <dbReference type="ARBA" id="ARBA00023180"/>
    </source>
</evidence>
<name>A0A8R1HH88_CAEJA</name>
<dbReference type="GO" id="GO:0032880">
    <property type="term" value="P:regulation of protein localization"/>
    <property type="evidence" value="ECO:0007669"/>
    <property type="project" value="TreeGrafter"/>
</dbReference>
<reference evidence="13" key="2">
    <citation type="submission" date="2022-06" db="UniProtKB">
        <authorList>
            <consortium name="EnsemblMetazoa"/>
        </authorList>
    </citation>
    <scope>IDENTIFICATION</scope>
    <source>
        <strain evidence="13">DF5081</strain>
    </source>
</reference>
<comment type="subcellular location">
    <subcellularLocation>
        <location evidence="1">Cell projection</location>
        <location evidence="1">Cilium membrane</location>
        <topology evidence="1">Multi-pass membrane protein</topology>
    </subcellularLocation>
</comment>
<evidence type="ECO:0000313" key="14">
    <source>
        <dbReference type="Proteomes" id="UP000005237"/>
    </source>
</evidence>
<evidence type="ECO:0000256" key="5">
    <source>
        <dbReference type="ARBA" id="ARBA00022692"/>
    </source>
</evidence>
<comment type="similarity">
    <text evidence="2">Belongs to the TMEM231 family.</text>
</comment>